<dbReference type="Pfam" id="PF22850">
    <property type="entry name" value="CATSPERD-E_C"/>
    <property type="match status" value="1"/>
</dbReference>
<organism evidence="17 18">
    <name type="scientific">Huso huso</name>
    <name type="common">Beluga</name>
    <name type="synonym">Acipenser huso</name>
    <dbReference type="NCBI Taxonomy" id="61971"/>
    <lineage>
        <taxon>Eukaryota</taxon>
        <taxon>Metazoa</taxon>
        <taxon>Chordata</taxon>
        <taxon>Craniata</taxon>
        <taxon>Vertebrata</taxon>
        <taxon>Euteleostomi</taxon>
        <taxon>Actinopterygii</taxon>
        <taxon>Chondrostei</taxon>
        <taxon>Acipenseriformes</taxon>
        <taxon>Acipenseridae</taxon>
        <taxon>Huso</taxon>
    </lineage>
</organism>
<dbReference type="Pfam" id="PF22844">
    <property type="entry name" value="Beta-prop_CATSPERE"/>
    <property type="match status" value="2"/>
</dbReference>
<evidence type="ECO:0000256" key="6">
    <source>
        <dbReference type="ARBA" id="ARBA00022989"/>
    </source>
</evidence>
<dbReference type="InterPro" id="IPR053816">
    <property type="entry name" value="CATSPERE_beta-prop"/>
</dbReference>
<evidence type="ECO:0000313" key="18">
    <source>
        <dbReference type="Proteomes" id="UP001369086"/>
    </source>
</evidence>
<keyword evidence="10" id="KW-0325">Glycoprotein</keyword>
<accession>A0ABR0ZVI6</accession>
<feature type="domain" description="CATSPERD/E C-terminal" evidence="16">
    <location>
        <begin position="463"/>
        <end position="653"/>
    </location>
</feature>
<evidence type="ECO:0000256" key="4">
    <source>
        <dbReference type="ARBA" id="ARBA00022729"/>
    </source>
</evidence>
<comment type="similarity">
    <text evidence="1">Belongs to the CATSPERD family.</text>
</comment>
<evidence type="ECO:0000256" key="9">
    <source>
        <dbReference type="ARBA" id="ARBA00023157"/>
    </source>
</evidence>
<proteinExistence type="inferred from homology"/>
<dbReference type="InterPro" id="IPR028751">
    <property type="entry name" value="CATSPERD/E"/>
</dbReference>
<protein>
    <submittedName>
        <fullName evidence="17">Cation channel sperm-associated protein subunit epsilon-like</fullName>
    </submittedName>
</protein>
<gene>
    <name evidence="17" type="ORF">HHUSO_G7754</name>
</gene>
<evidence type="ECO:0000256" key="11">
    <source>
        <dbReference type="ARBA" id="ARBA00023273"/>
    </source>
</evidence>
<keyword evidence="8 13" id="KW-0472">Membrane</keyword>
<dbReference type="Proteomes" id="UP001369086">
    <property type="component" value="Unassembled WGS sequence"/>
</dbReference>
<keyword evidence="3 13" id="KW-0812">Transmembrane</keyword>
<evidence type="ECO:0000256" key="10">
    <source>
        <dbReference type="ARBA" id="ARBA00023180"/>
    </source>
</evidence>
<sequence length="680" mass="78155">RCRYTVAEARTSVSSCSRPVTFLRSGRPVHATILFTDSGTFITHNGFLKIEEIRVVLVGITPPASGSFTVTDAAFLETGILFLIEDRIYKRESTRELWQVGEAQNIPASGVQGLQSRTSCSTNNYPKLGVLVEACYVCDSTDKRLFLIIYNEETDTWIRSAFLAKLKPHSVPQGPFKMKFILSAWPSLLLWNDELMFYSYKNNSEYGNLHMSGSSNLRLLSGGSRIHQVILDDSWNVVVKMANNVFFYCKAGMDELIRLHSWEEKSTNMIFYLNNNGHLLVLKFNGSKLEPHRYPLDMEVKSSISTVCTYLTFQHSMNKPWYFIDKGEQLEFWALIIYPENMGMNLQTFGYRLDLLQMKTRTQFENAYQICSKNMTIAFHHDRDYINAEKYTELISQTSGIATFEMVPNVPGNTCDLPADRVVHIHVGCNPKRNIRVHRPWGLPCKIMNFTNYTIPGSVLQIPTEQDLVVDYDWEKYGCLFNIYYTQPFLPSLDLYDGDVFLKSVDANFIIWEQHGRTDFSYNASMEEAYCMREAQTWKSMIAMSRNLSKKSIGEAWGPNNYRTCFEVTPGIFGDLGQPYEILNRSGNNFITWSQEQSGIYVFNVKILDPNFSFCDLRTVFTVQTYGVLTSDHSMLIATIETIFTFVVLGILIYSYFRYVKIFNTMSVINPNPDEKDKQQ</sequence>
<evidence type="ECO:0000256" key="13">
    <source>
        <dbReference type="SAM" id="Phobius"/>
    </source>
</evidence>
<feature type="transmembrane region" description="Helical" evidence="13">
    <location>
        <begin position="635"/>
        <end position="657"/>
    </location>
</feature>
<dbReference type="Pfam" id="PF22849">
    <property type="entry name" value="CATSPERE_Ig-like"/>
    <property type="match status" value="1"/>
</dbReference>
<evidence type="ECO:0000256" key="5">
    <source>
        <dbReference type="ARBA" id="ARBA00022846"/>
    </source>
</evidence>
<dbReference type="PANTHER" id="PTHR33722">
    <property type="entry name" value="CATION CHANNEL SPERM-ASSOCIATED PROTEIN SUBUNIT DELTA-RELATED"/>
    <property type="match status" value="1"/>
</dbReference>
<evidence type="ECO:0000313" key="17">
    <source>
        <dbReference type="EMBL" id="KAK6488828.1"/>
    </source>
</evidence>
<keyword evidence="2" id="KW-1003">Cell membrane</keyword>
<evidence type="ECO:0000259" key="15">
    <source>
        <dbReference type="Pfam" id="PF22849"/>
    </source>
</evidence>
<feature type="domain" description="CATSPERE Ig-like" evidence="15">
    <location>
        <begin position="313"/>
        <end position="417"/>
    </location>
</feature>
<keyword evidence="11" id="KW-0966">Cell projection</keyword>
<evidence type="ECO:0000259" key="16">
    <source>
        <dbReference type="Pfam" id="PF22850"/>
    </source>
</evidence>
<dbReference type="EMBL" id="JAHFZB010000006">
    <property type="protein sequence ID" value="KAK6488828.1"/>
    <property type="molecule type" value="Genomic_DNA"/>
</dbReference>
<feature type="non-terminal residue" evidence="17">
    <location>
        <position position="1"/>
    </location>
</feature>
<comment type="caution">
    <text evidence="17">The sequence shown here is derived from an EMBL/GenBank/DDBJ whole genome shotgun (WGS) entry which is preliminary data.</text>
</comment>
<keyword evidence="4" id="KW-0732">Signal</keyword>
<dbReference type="PANTHER" id="PTHR33722:SF3">
    <property type="entry name" value="CATION CHANNEL SPERM-ASSOCIATED AUXILIARY SUBUNIT EPSILON"/>
    <property type="match status" value="1"/>
</dbReference>
<reference evidence="17 18" key="1">
    <citation type="submission" date="2021-05" db="EMBL/GenBank/DDBJ databases">
        <authorList>
            <person name="Zahm M."/>
            <person name="Klopp C."/>
            <person name="Cabau C."/>
            <person name="Kuhl H."/>
            <person name="Suciu R."/>
            <person name="Ciorpac M."/>
            <person name="Holostenco D."/>
            <person name="Gessner J."/>
            <person name="Wuertz S."/>
            <person name="Hohne C."/>
            <person name="Stock M."/>
            <person name="Gislard M."/>
            <person name="Lluch J."/>
            <person name="Milhes M."/>
            <person name="Lampietro C."/>
            <person name="Lopez Roques C."/>
            <person name="Donnadieu C."/>
            <person name="Du K."/>
            <person name="Schartl M."/>
            <person name="Guiguen Y."/>
        </authorList>
    </citation>
    <scope>NUCLEOTIDE SEQUENCE [LARGE SCALE GENOMIC DNA]</scope>
    <source>
        <strain evidence="17">Hh-F2</strain>
        <tissue evidence="17">Blood</tissue>
    </source>
</reference>
<evidence type="ECO:0000256" key="2">
    <source>
        <dbReference type="ARBA" id="ARBA00022475"/>
    </source>
</evidence>
<feature type="domain" description="CATSPERE beta-propeller" evidence="14">
    <location>
        <begin position="31"/>
        <end position="125"/>
    </location>
</feature>
<evidence type="ECO:0000256" key="7">
    <source>
        <dbReference type="ARBA" id="ARBA00023069"/>
    </source>
</evidence>
<keyword evidence="6 13" id="KW-1133">Transmembrane helix</keyword>
<keyword evidence="18" id="KW-1185">Reference proteome</keyword>
<keyword evidence="7" id="KW-0969">Cilium</keyword>
<evidence type="ECO:0000259" key="14">
    <source>
        <dbReference type="Pfam" id="PF22844"/>
    </source>
</evidence>
<dbReference type="InterPro" id="IPR053814">
    <property type="entry name" value="CATSPERD/E_C"/>
</dbReference>
<evidence type="ECO:0000256" key="1">
    <source>
        <dbReference type="ARBA" id="ARBA00010246"/>
    </source>
</evidence>
<dbReference type="InterPro" id="IPR053815">
    <property type="entry name" value="CATSPERE_Ig-like"/>
</dbReference>
<evidence type="ECO:0000256" key="8">
    <source>
        <dbReference type="ARBA" id="ARBA00023136"/>
    </source>
</evidence>
<keyword evidence="5" id="KW-0282">Flagellum</keyword>
<name>A0ABR0ZVI6_HUSHU</name>
<evidence type="ECO:0000256" key="12">
    <source>
        <dbReference type="ARBA" id="ARBA00037793"/>
    </source>
</evidence>
<feature type="domain" description="CATSPERE beta-propeller" evidence="14">
    <location>
        <begin position="128"/>
        <end position="303"/>
    </location>
</feature>
<evidence type="ECO:0000256" key="3">
    <source>
        <dbReference type="ARBA" id="ARBA00022692"/>
    </source>
</evidence>
<comment type="subcellular location">
    <subcellularLocation>
        <location evidence="12">Cell projection</location>
        <location evidence="12">Cilium</location>
        <location evidence="12">Flagellum membrane</location>
        <topology evidence="12">Single-pass type I membrane protein</topology>
    </subcellularLocation>
</comment>
<keyword evidence="9" id="KW-1015">Disulfide bond</keyword>